<evidence type="ECO:0000259" key="7">
    <source>
        <dbReference type="Pfam" id="PF00155"/>
    </source>
</evidence>
<proteinExistence type="inferred from homology"/>
<dbReference type="SUPFAM" id="SSF53383">
    <property type="entry name" value="PLP-dependent transferases"/>
    <property type="match status" value="1"/>
</dbReference>
<dbReference type="AlphaFoldDB" id="D3SVX3"/>
<dbReference type="InterPro" id="IPR004839">
    <property type="entry name" value="Aminotransferase_I/II_large"/>
</dbReference>
<dbReference type="STRING" id="547559.Nmag_0093"/>
<evidence type="ECO:0000256" key="5">
    <source>
        <dbReference type="ARBA" id="ARBA00022679"/>
    </source>
</evidence>
<dbReference type="InterPro" id="IPR050859">
    <property type="entry name" value="Class-I_PLP-dep_aminotransf"/>
</dbReference>
<evidence type="ECO:0000256" key="6">
    <source>
        <dbReference type="ARBA" id="ARBA00022898"/>
    </source>
</evidence>
<dbReference type="InterPro" id="IPR015422">
    <property type="entry name" value="PyrdxlP-dep_Trfase_small"/>
</dbReference>
<dbReference type="GO" id="GO:0008483">
    <property type="term" value="F:transaminase activity"/>
    <property type="evidence" value="ECO:0007669"/>
    <property type="project" value="UniProtKB-KW"/>
</dbReference>
<protein>
    <submittedName>
        <fullName evidence="8">GntR family transcription regulator</fullName>
    </submittedName>
</protein>
<keyword evidence="4" id="KW-0032">Aminotransferase</keyword>
<keyword evidence="6" id="KW-0663">Pyridoxal phosphate</keyword>
<evidence type="ECO:0000256" key="1">
    <source>
        <dbReference type="ARBA" id="ARBA00001933"/>
    </source>
</evidence>
<dbReference type="HOGENOM" id="CLU_017584_0_6_2"/>
<evidence type="ECO:0000313" key="8">
    <source>
        <dbReference type="EMBL" id="ADD03692.1"/>
    </source>
</evidence>
<keyword evidence="5" id="KW-0808">Transferase</keyword>
<accession>D3SVX3</accession>
<dbReference type="GO" id="GO:1901605">
    <property type="term" value="P:alpha-amino acid metabolic process"/>
    <property type="evidence" value="ECO:0007669"/>
    <property type="project" value="TreeGrafter"/>
</dbReference>
<reference evidence="8 9" key="2">
    <citation type="journal article" date="2012" name="BMC Genomics">
        <title>A comparative genomics perspective on the genetic content of the alkaliphilic haloarchaeon Natrialba magadii ATCC 43099T.</title>
        <authorList>
            <person name="Siddaramappa S."/>
            <person name="Challacombe J.F."/>
            <person name="Decastro R.E."/>
            <person name="Pfeiffer F."/>
            <person name="Sastre D.E."/>
            <person name="Gimenez M.I."/>
            <person name="Paggi R.A."/>
            <person name="Detter J.C."/>
            <person name="Davenport K.W."/>
            <person name="Goodwin L.A."/>
            <person name="Kyrpides N."/>
            <person name="Tapia R."/>
            <person name="Pitluck S."/>
            <person name="Lucas S."/>
            <person name="Woyke T."/>
            <person name="Maupin-Furlow J.A."/>
        </authorList>
    </citation>
    <scope>NUCLEOTIDE SEQUENCE [LARGE SCALE GENOMIC DNA]</scope>
    <source>
        <strain evidence="9">ATCC 43099 / DSM 3394 / CCM 3739 / CIP 104546 / IAM 13178 / JCM 8861 / NBRC 102185 / NCIMB 2190 / MS3</strain>
    </source>
</reference>
<dbReference type="GO" id="GO:0030170">
    <property type="term" value="F:pyridoxal phosphate binding"/>
    <property type="evidence" value="ECO:0007669"/>
    <property type="project" value="InterPro"/>
</dbReference>
<dbReference type="Gene3D" id="3.90.1150.10">
    <property type="entry name" value="Aspartate Aminotransferase, domain 1"/>
    <property type="match status" value="1"/>
</dbReference>
<dbReference type="KEGG" id="nmg:Nmag_0093"/>
<name>D3SVX3_NATMM</name>
<dbReference type="FunFam" id="3.40.640.10:FF:000053">
    <property type="entry name" value="Aminotransferase, class I"/>
    <property type="match status" value="1"/>
</dbReference>
<dbReference type="Proteomes" id="UP000001879">
    <property type="component" value="Chromosome"/>
</dbReference>
<dbReference type="PaxDb" id="547559-Nmag_0093"/>
<reference evidence="9" key="1">
    <citation type="submission" date="2010-02" db="EMBL/GenBank/DDBJ databases">
        <title>Complete sequence of chromosome of Natrialba magadii ATCC 43099.</title>
        <authorList>
            <consortium name="US DOE Joint Genome Institute"/>
            <person name="Lucas S."/>
            <person name="Copeland A."/>
            <person name="Lapidus A."/>
            <person name="Cheng J.-F."/>
            <person name="Bruce D."/>
            <person name="Goodwin L."/>
            <person name="Pitluck S."/>
            <person name="Davenport K."/>
            <person name="Saunders E."/>
            <person name="Detter J.C."/>
            <person name="Han C."/>
            <person name="Tapia R."/>
            <person name="Land M."/>
            <person name="Hauser L."/>
            <person name="Kyrpides N."/>
            <person name="Mikhailova N."/>
            <person name="De Castro R.E."/>
            <person name="Maupin-Furlow J.A."/>
            <person name="Woyke T."/>
        </authorList>
    </citation>
    <scope>NUCLEOTIDE SEQUENCE [LARGE SCALE GENOMIC DNA]</scope>
    <source>
        <strain evidence="9">ATCC 43099 / DSM 3394 / CCM 3739 / CIP 104546 / IAM 13178 / JCM 8861 / NBRC 102185 / NCIMB 2190 / MS3</strain>
    </source>
</reference>
<dbReference type="PANTHER" id="PTHR42790:SF19">
    <property type="entry name" value="KYNURENINE_ALPHA-AMINOADIPATE AMINOTRANSFERASE, MITOCHONDRIAL"/>
    <property type="match status" value="1"/>
</dbReference>
<comment type="cofactor">
    <cofactor evidence="1">
        <name>pyridoxal 5'-phosphate</name>
        <dbReference type="ChEBI" id="CHEBI:597326"/>
    </cofactor>
</comment>
<dbReference type="PANTHER" id="PTHR42790">
    <property type="entry name" value="AMINOTRANSFERASE"/>
    <property type="match status" value="1"/>
</dbReference>
<gene>
    <name evidence="8" type="ordered locus">Nmag_0093</name>
</gene>
<dbReference type="eggNOG" id="arCOG00492">
    <property type="taxonomic scope" value="Archaea"/>
</dbReference>
<organism evidence="8 9">
    <name type="scientific">Natrialba magadii (strain ATCC 43099 / DSM 3394 / CCM 3739 / CIP 104546 / IAM 13178 / JCM 8861 / NBRC 102185 / NCIMB 2190 / MS3)</name>
    <name type="common">Natronobacterium magadii</name>
    <dbReference type="NCBI Taxonomy" id="547559"/>
    <lineage>
        <taxon>Archaea</taxon>
        <taxon>Methanobacteriati</taxon>
        <taxon>Methanobacteriota</taxon>
        <taxon>Stenosarchaea group</taxon>
        <taxon>Halobacteria</taxon>
        <taxon>Halobacteriales</taxon>
        <taxon>Natrialbaceae</taxon>
        <taxon>Natrialba</taxon>
    </lineage>
</organism>
<feature type="domain" description="Aminotransferase class I/classII large" evidence="7">
    <location>
        <begin position="76"/>
        <end position="417"/>
    </location>
</feature>
<dbReference type="InterPro" id="IPR015421">
    <property type="entry name" value="PyrdxlP-dep_Trfase_major"/>
</dbReference>
<dbReference type="CDD" id="cd00609">
    <property type="entry name" value="AAT_like"/>
    <property type="match status" value="1"/>
</dbReference>
<evidence type="ECO:0000256" key="3">
    <source>
        <dbReference type="ARBA" id="ARBA00011738"/>
    </source>
</evidence>
<sequence length="425" mass="46871">MDTDGYLNRAKHSTMDAERNCMKKSERSGAFDHIFATTVKEQIGKAGYGDWRTISAPDAVSLGYGFPYPESLPEDDLIEATETVLTDEDEQVLQYGGGSYTEQLETFLADRAHSRGIDCGTSNVLVTNGGTRAIDTICRAFLEPGDSMFVEGPTFMGAISVFRNHGVELTSIGVDADGLDIDALAETLRLREQQGRDSPKLLYTIPTFQNPTGVSLSMDRRKRLLELAEEYDFVIIEDDAYGDLRYTEHDLPPLKALDDTGRVVHIGTFSKTIAPGVRTGWIIATEEILAVLRKLSAGGTNTFTRSLVAHYCTSGKLAANIDAIRRAYGERKDRMQQSLETHMPPTAEWTEPTGGFFVWVTLPAQIDTEEMLVDAAENGVTYLPGSMFFPEDTGNNSLRLSFSYVSPDEIDRGIAALGQTVREWT</sequence>
<dbReference type="InterPro" id="IPR015424">
    <property type="entry name" value="PyrdxlP-dep_Trfase"/>
</dbReference>
<evidence type="ECO:0000256" key="2">
    <source>
        <dbReference type="ARBA" id="ARBA00007441"/>
    </source>
</evidence>
<dbReference type="Pfam" id="PF00155">
    <property type="entry name" value="Aminotran_1_2"/>
    <property type="match status" value="1"/>
</dbReference>
<evidence type="ECO:0000313" key="9">
    <source>
        <dbReference type="Proteomes" id="UP000001879"/>
    </source>
</evidence>
<dbReference type="EMBL" id="CP001932">
    <property type="protein sequence ID" value="ADD03692.1"/>
    <property type="molecule type" value="Genomic_DNA"/>
</dbReference>
<comment type="subunit">
    <text evidence="3">Homodimer.</text>
</comment>
<comment type="similarity">
    <text evidence="2">Belongs to the class-I pyridoxal-phosphate-dependent aminotransferase family.</text>
</comment>
<dbReference type="Gene3D" id="3.40.640.10">
    <property type="entry name" value="Type I PLP-dependent aspartate aminotransferase-like (Major domain)"/>
    <property type="match status" value="1"/>
</dbReference>
<keyword evidence="9" id="KW-1185">Reference proteome</keyword>
<evidence type="ECO:0000256" key="4">
    <source>
        <dbReference type="ARBA" id="ARBA00022576"/>
    </source>
</evidence>